<feature type="region of interest" description="Disordered" evidence="1">
    <location>
        <begin position="1"/>
        <end position="23"/>
    </location>
</feature>
<evidence type="ECO:0000256" key="1">
    <source>
        <dbReference type="SAM" id="MobiDB-lite"/>
    </source>
</evidence>
<feature type="compositionally biased region" description="Basic and acidic residues" evidence="1">
    <location>
        <begin position="121"/>
        <end position="130"/>
    </location>
</feature>
<dbReference type="Proteomes" id="UP000604046">
    <property type="component" value="Unassembled WGS sequence"/>
</dbReference>
<evidence type="ECO:0000313" key="2">
    <source>
        <dbReference type="EMBL" id="CAE7215093.1"/>
    </source>
</evidence>
<comment type="caution">
    <text evidence="2">The sequence shown here is derived from an EMBL/GenBank/DDBJ whole genome shotgun (WGS) entry which is preliminary data.</text>
</comment>
<protein>
    <submittedName>
        <fullName evidence="2">Uncharacterized protein</fullName>
    </submittedName>
</protein>
<keyword evidence="3" id="KW-1185">Reference proteome</keyword>
<accession>A0A812JT18</accession>
<proteinExistence type="predicted"/>
<dbReference type="AlphaFoldDB" id="A0A812JT18"/>
<organism evidence="2 3">
    <name type="scientific">Symbiodinium natans</name>
    <dbReference type="NCBI Taxonomy" id="878477"/>
    <lineage>
        <taxon>Eukaryota</taxon>
        <taxon>Sar</taxon>
        <taxon>Alveolata</taxon>
        <taxon>Dinophyceae</taxon>
        <taxon>Suessiales</taxon>
        <taxon>Symbiodiniaceae</taxon>
        <taxon>Symbiodinium</taxon>
    </lineage>
</organism>
<sequence>MAGLSARDYGGGLATKGWEGRATQDVSLTKDDGFDEEVAQAAGITDEDPNQDLLKQRAKEGRARANELAEFAKLQESQKKEAASKAGLASLVAERAAAKNTKRELPSFLKVGGAKSQTPEPEAKRPKNEEAPQAPKASEATANEGPAAGGIGGLGGYESDDSEEDD</sequence>
<name>A0A812JT18_9DINO</name>
<feature type="region of interest" description="Disordered" evidence="1">
    <location>
        <begin position="96"/>
        <end position="166"/>
    </location>
</feature>
<evidence type="ECO:0000313" key="3">
    <source>
        <dbReference type="Proteomes" id="UP000604046"/>
    </source>
</evidence>
<dbReference type="OrthoDB" id="10368730at2759"/>
<dbReference type="EMBL" id="CAJNDS010000524">
    <property type="protein sequence ID" value="CAE7215093.1"/>
    <property type="molecule type" value="Genomic_DNA"/>
</dbReference>
<gene>
    <name evidence="2" type="ORF">SNAT2548_LOCUS7515</name>
</gene>
<reference evidence="2" key="1">
    <citation type="submission" date="2021-02" db="EMBL/GenBank/DDBJ databases">
        <authorList>
            <person name="Dougan E. K."/>
            <person name="Rhodes N."/>
            <person name="Thang M."/>
            <person name="Chan C."/>
        </authorList>
    </citation>
    <scope>NUCLEOTIDE SEQUENCE</scope>
</reference>
<feature type="compositionally biased region" description="Gly residues" evidence="1">
    <location>
        <begin position="147"/>
        <end position="156"/>
    </location>
</feature>